<name>A0A4P9Y324_9FUNG</name>
<evidence type="ECO:0000256" key="1">
    <source>
        <dbReference type="SAM" id="MobiDB-lite"/>
    </source>
</evidence>
<organism evidence="2 3">
    <name type="scientific">Piptocephalis cylindrospora</name>
    <dbReference type="NCBI Taxonomy" id="1907219"/>
    <lineage>
        <taxon>Eukaryota</taxon>
        <taxon>Fungi</taxon>
        <taxon>Fungi incertae sedis</taxon>
        <taxon>Zoopagomycota</taxon>
        <taxon>Zoopagomycotina</taxon>
        <taxon>Zoopagomycetes</taxon>
        <taxon>Zoopagales</taxon>
        <taxon>Piptocephalidaceae</taxon>
        <taxon>Piptocephalis</taxon>
    </lineage>
</organism>
<keyword evidence="3" id="KW-1185">Reference proteome</keyword>
<sequence>MAFLKDIRTGLAYQYEQAKEVRRNAISKPLGPPALRENPAMGLYREGLDRIAAEQQRIHHLHIRSTGQEPRPLNSPPLTSSIGLKVGGALAHRLEAWLALSKNPWVMEIIRQGFTIPWDLVPTKNIDPGSTIPRGSDQGHRSGGLRSHGQGGHREVQPSTPDRYTADSSDQEGRGLSRGITELLRFPAERNDLPFLHFPFWPVVRPFGIYQDATPVGPEGRNARNTTGGLHGRHFDHGIIKESGRDAYAAGGDHVDLPGLDNSPPQELFYTLTNCALKLPGVKIRGIWNLSEKALRKGEIAQKTLPLCNKNRGKRAAEGNYPVPFPQDMRSELQRWAQTMESWNGKALLTTTPQEALETNASDVGWDEYYQVQVVQGKWCQDEKRLHINAQELRAVAKAIEALHLQGKHFALKSDNISTMTVMMM</sequence>
<dbReference type="Proteomes" id="UP000267251">
    <property type="component" value="Unassembled WGS sequence"/>
</dbReference>
<proteinExistence type="predicted"/>
<dbReference type="OrthoDB" id="2281581at2759"/>
<evidence type="ECO:0008006" key="4">
    <source>
        <dbReference type="Google" id="ProtNLM"/>
    </source>
</evidence>
<dbReference type="AlphaFoldDB" id="A0A4P9Y324"/>
<evidence type="ECO:0000313" key="3">
    <source>
        <dbReference type="Proteomes" id="UP000267251"/>
    </source>
</evidence>
<feature type="compositionally biased region" description="Polar residues" evidence="1">
    <location>
        <begin position="157"/>
        <end position="168"/>
    </location>
</feature>
<protein>
    <recommendedName>
        <fullName evidence="4">RNase H type-1 domain-containing protein</fullName>
    </recommendedName>
</protein>
<feature type="region of interest" description="Disordered" evidence="1">
    <location>
        <begin position="126"/>
        <end position="175"/>
    </location>
</feature>
<reference evidence="3" key="1">
    <citation type="journal article" date="2018" name="Nat. Microbiol.">
        <title>Leveraging single-cell genomics to expand the fungal tree of life.</title>
        <authorList>
            <person name="Ahrendt S.R."/>
            <person name="Quandt C.A."/>
            <person name="Ciobanu D."/>
            <person name="Clum A."/>
            <person name="Salamov A."/>
            <person name="Andreopoulos B."/>
            <person name="Cheng J.F."/>
            <person name="Woyke T."/>
            <person name="Pelin A."/>
            <person name="Henrissat B."/>
            <person name="Reynolds N.K."/>
            <person name="Benny G.L."/>
            <person name="Smith M.E."/>
            <person name="James T.Y."/>
            <person name="Grigoriev I.V."/>
        </authorList>
    </citation>
    <scope>NUCLEOTIDE SEQUENCE [LARGE SCALE GENOMIC DNA]</scope>
</reference>
<accession>A0A4P9Y324</accession>
<evidence type="ECO:0000313" key="2">
    <source>
        <dbReference type="EMBL" id="RKP13012.1"/>
    </source>
</evidence>
<dbReference type="EMBL" id="KZ988134">
    <property type="protein sequence ID" value="RKP13012.1"/>
    <property type="molecule type" value="Genomic_DNA"/>
</dbReference>
<gene>
    <name evidence="2" type="ORF">BJ684DRAFT_16549</name>
</gene>